<keyword evidence="17" id="KW-1185">Reference proteome</keyword>
<dbReference type="GO" id="GO:0005047">
    <property type="term" value="F:signal recognition particle binding"/>
    <property type="evidence" value="ECO:0007669"/>
    <property type="project" value="TreeGrafter"/>
</dbReference>
<proteinExistence type="inferred from homology"/>
<evidence type="ECO:0000256" key="2">
    <source>
        <dbReference type="ARBA" id="ARBA00008531"/>
    </source>
</evidence>
<evidence type="ECO:0000256" key="3">
    <source>
        <dbReference type="ARBA" id="ARBA00014919"/>
    </source>
</evidence>
<keyword evidence="6" id="KW-0547">Nucleotide-binding</keyword>
<evidence type="ECO:0000256" key="6">
    <source>
        <dbReference type="ARBA" id="ARBA00022741"/>
    </source>
</evidence>
<evidence type="ECO:0000259" key="14">
    <source>
        <dbReference type="SMART" id="SM00382"/>
    </source>
</evidence>
<dbReference type="Proteomes" id="UP000426444">
    <property type="component" value="Chromosome"/>
</dbReference>
<evidence type="ECO:0000313" key="17">
    <source>
        <dbReference type="Proteomes" id="UP000426444"/>
    </source>
</evidence>
<dbReference type="GO" id="GO:0006614">
    <property type="term" value="P:SRP-dependent cotranslational protein targeting to membrane"/>
    <property type="evidence" value="ECO:0007669"/>
    <property type="project" value="UniProtKB-UniRule"/>
</dbReference>
<keyword evidence="16" id="KW-0966">Cell projection</keyword>
<dbReference type="SMART" id="SM00382">
    <property type="entry name" value="AAA"/>
    <property type="match status" value="1"/>
</dbReference>
<evidence type="ECO:0000256" key="10">
    <source>
        <dbReference type="ARBA" id="ARBA00023136"/>
    </source>
</evidence>
<evidence type="ECO:0000256" key="13">
    <source>
        <dbReference type="NCBIfam" id="TIGR03499"/>
    </source>
</evidence>
<keyword evidence="16" id="KW-0969">Cilium</keyword>
<dbReference type="CDD" id="cd17873">
    <property type="entry name" value="FlhF"/>
    <property type="match status" value="1"/>
</dbReference>
<evidence type="ECO:0000259" key="15">
    <source>
        <dbReference type="SMART" id="SM00962"/>
    </source>
</evidence>
<dbReference type="GO" id="GO:0005525">
    <property type="term" value="F:GTP binding"/>
    <property type="evidence" value="ECO:0007669"/>
    <property type="project" value="UniProtKB-UniRule"/>
</dbReference>
<name>A0A6I6DCV1_9FIRM</name>
<dbReference type="GO" id="GO:0015031">
    <property type="term" value="P:protein transport"/>
    <property type="evidence" value="ECO:0007669"/>
    <property type="project" value="UniProtKB-KW"/>
</dbReference>
<dbReference type="OrthoDB" id="9778554at2"/>
<keyword evidence="4" id="KW-0813">Transport</keyword>
<dbReference type="GO" id="GO:0003924">
    <property type="term" value="F:GTPase activity"/>
    <property type="evidence" value="ECO:0007669"/>
    <property type="project" value="UniProtKB-UniRule"/>
</dbReference>
<evidence type="ECO:0000256" key="1">
    <source>
        <dbReference type="ARBA" id="ARBA00004413"/>
    </source>
</evidence>
<keyword evidence="11" id="KW-1006">Bacterial flagellum protein export</keyword>
<gene>
    <name evidence="16" type="ORF">SYNTR_0591</name>
</gene>
<dbReference type="InterPro" id="IPR027417">
    <property type="entry name" value="P-loop_NTPase"/>
</dbReference>
<evidence type="ECO:0000256" key="4">
    <source>
        <dbReference type="ARBA" id="ARBA00022448"/>
    </source>
</evidence>
<evidence type="ECO:0000256" key="8">
    <source>
        <dbReference type="ARBA" id="ARBA00022927"/>
    </source>
</evidence>
<dbReference type="RefSeq" id="WP_156203106.1">
    <property type="nucleotide sequence ID" value="NZ_CP046457.1"/>
</dbReference>
<comment type="subcellular location">
    <subcellularLocation>
        <location evidence="1">Cell membrane</location>
        <topology evidence="1">Peripheral membrane protein</topology>
        <orientation evidence="1">Cytoplasmic side</orientation>
    </subcellularLocation>
</comment>
<dbReference type="PANTHER" id="PTHR43134">
    <property type="entry name" value="SIGNAL RECOGNITION PARTICLE RECEPTOR SUBUNIT ALPHA"/>
    <property type="match status" value="1"/>
</dbReference>
<dbReference type="SMART" id="SM00962">
    <property type="entry name" value="SRP54"/>
    <property type="match status" value="1"/>
</dbReference>
<accession>A0A6I6DCV1</accession>
<evidence type="ECO:0000256" key="11">
    <source>
        <dbReference type="ARBA" id="ARBA00023225"/>
    </source>
</evidence>
<dbReference type="AlphaFoldDB" id="A0A6I6DCV1"/>
<comment type="function">
    <text evidence="12">Necessary for flagellar biosynthesis. May be involved in translocation of the flagellum.</text>
</comment>
<comment type="similarity">
    <text evidence="2">Belongs to the GTP-binding SRP family.</text>
</comment>
<keyword evidence="9" id="KW-0342">GTP-binding</keyword>
<dbReference type="EMBL" id="CP046457">
    <property type="protein sequence ID" value="QGT99184.1"/>
    <property type="molecule type" value="Genomic_DNA"/>
</dbReference>
<keyword evidence="7" id="KW-1005">Bacterial flagellum biogenesis</keyword>
<evidence type="ECO:0000313" key="16">
    <source>
        <dbReference type="EMBL" id="QGT99184.1"/>
    </source>
</evidence>
<evidence type="ECO:0000256" key="12">
    <source>
        <dbReference type="ARBA" id="ARBA00025337"/>
    </source>
</evidence>
<keyword evidence="16" id="KW-0282">Flagellum</keyword>
<dbReference type="KEGG" id="salq:SYNTR_0591"/>
<dbReference type="GO" id="GO:0044781">
    <property type="term" value="P:bacterial-type flagellum organization"/>
    <property type="evidence" value="ECO:0007669"/>
    <property type="project" value="UniProtKB-UniRule"/>
</dbReference>
<dbReference type="SUPFAM" id="SSF52540">
    <property type="entry name" value="P-loop containing nucleoside triphosphate hydrolases"/>
    <property type="match status" value="1"/>
</dbReference>
<dbReference type="GO" id="GO:0005886">
    <property type="term" value="C:plasma membrane"/>
    <property type="evidence" value="ECO:0007669"/>
    <property type="project" value="UniProtKB-SubCell"/>
</dbReference>
<reference evidence="17" key="1">
    <citation type="journal article" date="2019" name="Microbiology">
        <title>Complete Genome Sequence of an Uncultured Bacterium of the Candidate Phylum Bipolaricaulota.</title>
        <authorList>
            <person name="Kadnikov V.V."/>
            <person name="Mardanov A.V."/>
            <person name="Beletsky A.V."/>
            <person name="Frank Y.A."/>
            <person name="Karnachuk O.V."/>
            <person name="Ravin N.V."/>
        </authorList>
    </citation>
    <scope>NUCLEOTIDE SEQUENCE [LARGE SCALE GENOMIC DNA]</scope>
</reference>
<dbReference type="Gene3D" id="3.40.50.300">
    <property type="entry name" value="P-loop containing nucleotide triphosphate hydrolases"/>
    <property type="match status" value="1"/>
</dbReference>
<evidence type="ECO:0000256" key="5">
    <source>
        <dbReference type="ARBA" id="ARBA00022475"/>
    </source>
</evidence>
<dbReference type="Pfam" id="PF00448">
    <property type="entry name" value="SRP54"/>
    <property type="match status" value="1"/>
</dbReference>
<dbReference type="InterPro" id="IPR000897">
    <property type="entry name" value="SRP54_GTPase_dom"/>
</dbReference>
<feature type="domain" description="AAA+ ATPase" evidence="14">
    <location>
        <begin position="190"/>
        <end position="337"/>
    </location>
</feature>
<evidence type="ECO:0000256" key="7">
    <source>
        <dbReference type="ARBA" id="ARBA00022795"/>
    </source>
</evidence>
<sequence length="392" mass="44598">MKIKKFVADDFQTAIMQAKREMGSEAIILYTKKVKKGGFLGLFSSTKVEVTVGIDDDVKIERDNLSNKSNSPSAKDNKISDEFKNLLNQPPKDNEIVSELHKMKDIMSDVKSKMYDLEVIKGLSEPLQNFYNSLIEENVDKEIALEIINNIQLRLSNETNNDIEFEELCLNTIKEYLRNIRPIELTENSKAKVIVFVGPTGVGKTTTIAKLAANSTFIEGKDVALITLDTYRISAAEQLKTFAEIIDIPIRVIFNPKDLHDSLQYFNDKDLIFIDTAGRSPYKLEHMNELKEFMEVAKPDESILVLSVTTSSTELINIYEKFNELGVDKLIFTKLDETQNYGHLLNVIYEINKPVAYFTTGQNVPDDIEVPDGLRFANKVIRKEESHERPSR</sequence>
<dbReference type="InterPro" id="IPR047040">
    <property type="entry name" value="FlhF__GTPase_dom"/>
</dbReference>
<keyword evidence="5" id="KW-1003">Cell membrane</keyword>
<organism evidence="16 17">
    <name type="scientific">Candidatus Syntrophocurvum alkaliphilum</name>
    <dbReference type="NCBI Taxonomy" id="2293317"/>
    <lineage>
        <taxon>Bacteria</taxon>
        <taxon>Bacillati</taxon>
        <taxon>Bacillota</taxon>
        <taxon>Clostridia</taxon>
        <taxon>Eubacteriales</taxon>
        <taxon>Syntrophomonadaceae</taxon>
        <taxon>Candidatus Syntrophocurvum</taxon>
    </lineage>
</organism>
<dbReference type="FunFam" id="3.40.50.300:FF:000695">
    <property type="entry name" value="Flagellar biosynthesis regulator FlhF"/>
    <property type="match status" value="1"/>
</dbReference>
<dbReference type="InterPro" id="IPR020006">
    <property type="entry name" value="FlhF"/>
</dbReference>
<dbReference type="Gene3D" id="1.20.120.1380">
    <property type="entry name" value="Flagellar FlhF biosynthesis protein, N domain"/>
    <property type="match status" value="1"/>
</dbReference>
<keyword evidence="10" id="KW-0472">Membrane</keyword>
<keyword evidence="8" id="KW-0653">Protein transport</keyword>
<dbReference type="PANTHER" id="PTHR43134:SF3">
    <property type="entry name" value="FLAGELLAR BIOSYNTHESIS PROTEIN FLHF"/>
    <property type="match status" value="1"/>
</dbReference>
<dbReference type="NCBIfam" id="TIGR03499">
    <property type="entry name" value="FlhF"/>
    <property type="match status" value="1"/>
</dbReference>
<dbReference type="InterPro" id="IPR003593">
    <property type="entry name" value="AAA+_ATPase"/>
</dbReference>
<protein>
    <recommendedName>
        <fullName evidence="3 13">Flagellar biosynthesis protein FlhF</fullName>
    </recommendedName>
</protein>
<feature type="domain" description="SRP54-type proteins GTP-binding" evidence="15">
    <location>
        <begin position="191"/>
        <end position="382"/>
    </location>
</feature>
<evidence type="ECO:0000256" key="9">
    <source>
        <dbReference type="ARBA" id="ARBA00023134"/>
    </source>
</evidence>